<evidence type="ECO:0000313" key="1">
    <source>
        <dbReference type="EMBL" id="SUZ82322.1"/>
    </source>
</evidence>
<proteinExistence type="predicted"/>
<protein>
    <submittedName>
        <fullName evidence="1">Uncharacterized protein</fullName>
    </submittedName>
</protein>
<dbReference type="EMBL" id="UINC01001502">
    <property type="protein sequence ID" value="SUZ82322.1"/>
    <property type="molecule type" value="Genomic_DNA"/>
</dbReference>
<accession>A0A381QSG1</accession>
<organism evidence="1">
    <name type="scientific">marine metagenome</name>
    <dbReference type="NCBI Taxonomy" id="408172"/>
    <lineage>
        <taxon>unclassified sequences</taxon>
        <taxon>metagenomes</taxon>
        <taxon>ecological metagenomes</taxon>
    </lineage>
</organism>
<reference evidence="1" key="1">
    <citation type="submission" date="2018-05" db="EMBL/GenBank/DDBJ databases">
        <authorList>
            <person name="Lanie J.A."/>
            <person name="Ng W.-L."/>
            <person name="Kazmierczak K.M."/>
            <person name="Andrzejewski T.M."/>
            <person name="Davidsen T.M."/>
            <person name="Wayne K.J."/>
            <person name="Tettelin H."/>
            <person name="Glass J.I."/>
            <person name="Rusch D."/>
            <person name="Podicherti R."/>
            <person name="Tsui H.-C.T."/>
            <person name="Winkler M.E."/>
        </authorList>
    </citation>
    <scope>NUCLEOTIDE SEQUENCE</scope>
</reference>
<sequence>MISKIKKQVFEELKTKTVTNRII</sequence>
<name>A0A381QSG1_9ZZZZ</name>
<gene>
    <name evidence="1" type="ORF">METZ01_LOCUS35176</name>
</gene>
<dbReference type="AlphaFoldDB" id="A0A381QSG1"/>